<comment type="caution">
    <text evidence="1">The sequence shown here is derived from an EMBL/GenBank/DDBJ whole genome shotgun (WGS) entry which is preliminary data.</text>
</comment>
<dbReference type="RefSeq" id="WP_141480718.1">
    <property type="nucleotide sequence ID" value="NZ_VICD02000002.1"/>
</dbReference>
<dbReference type="SUPFAM" id="SSF69322">
    <property type="entry name" value="Tricorn protease domain 2"/>
    <property type="match status" value="1"/>
</dbReference>
<protein>
    <recommendedName>
        <fullName evidence="3">WD40 repeat domain-containing protein</fullName>
    </recommendedName>
</protein>
<evidence type="ECO:0008006" key="3">
    <source>
        <dbReference type="Google" id="ProtNLM"/>
    </source>
</evidence>
<proteinExistence type="predicted"/>
<evidence type="ECO:0000313" key="2">
    <source>
        <dbReference type="Proteomes" id="UP000320431"/>
    </source>
</evidence>
<name>A0A508BCB5_9GAMM</name>
<sequence length="306" mass="32891">MTQPWSKLFSHVTGVVRYHDLAYVASVSDEMQARGVAHSYITEWDAGLWRVGEDADDVQPWAVVAATVVGEPLEQALFVGAGGEVLCIGSGDTHEERLPAGKKAVGGRGPIRGVCAVEGVAYACGAGRQVYRRHGVDDWRAMDAGARPAAGDSGIVGFEAIAGFAHDQLYAVGLEGEIWHYHGKRWEPAASPTGKVLTALCCAGDGHVYAGGQGGTLLRGRGLQWEAIAHAGPDEGFWSLAWFQDRLYVASNQGLYALENGRLQPVSFGRLRPRSCFHLSAADGVLWSISAKDVLAHDGRRWQRID</sequence>
<reference evidence="1 2" key="1">
    <citation type="submission" date="2019-10" db="EMBL/GenBank/DDBJ databases">
        <title>Lysobacter alkalisoli sp. nov., isolated from saline-alkaline soil.</title>
        <authorList>
            <person name="Sun J.-Q."/>
        </authorList>
    </citation>
    <scope>NUCLEOTIDE SEQUENCE [LARGE SCALE GENOMIC DNA]</scope>
    <source>
        <strain evidence="1 2">KCTC 42381</strain>
    </source>
</reference>
<dbReference type="Gene3D" id="2.115.10.10">
    <property type="entry name" value="Tachylectin 2"/>
    <property type="match status" value="1"/>
</dbReference>
<dbReference type="Proteomes" id="UP000320431">
    <property type="component" value="Unassembled WGS sequence"/>
</dbReference>
<organism evidence="1 2">
    <name type="scientific">Marilutibacter maris</name>
    <dbReference type="NCBI Taxonomy" id="1605891"/>
    <lineage>
        <taxon>Bacteria</taxon>
        <taxon>Pseudomonadati</taxon>
        <taxon>Pseudomonadota</taxon>
        <taxon>Gammaproteobacteria</taxon>
        <taxon>Lysobacterales</taxon>
        <taxon>Lysobacteraceae</taxon>
        <taxon>Marilutibacter</taxon>
    </lineage>
</organism>
<gene>
    <name evidence="1" type="ORF">FKV24_000055</name>
</gene>
<dbReference type="EMBL" id="VICD02000002">
    <property type="protein sequence ID" value="KAB8198815.1"/>
    <property type="molecule type" value="Genomic_DNA"/>
</dbReference>
<dbReference type="AlphaFoldDB" id="A0A508BCB5"/>
<accession>A0A508BCB5</accession>
<evidence type="ECO:0000313" key="1">
    <source>
        <dbReference type="EMBL" id="KAB8198815.1"/>
    </source>
</evidence>